<feature type="region of interest" description="Disordered" evidence="1">
    <location>
        <begin position="1"/>
        <end position="50"/>
    </location>
</feature>
<evidence type="ECO:0000313" key="3">
    <source>
        <dbReference type="Proteomes" id="UP000620124"/>
    </source>
</evidence>
<gene>
    <name evidence="2" type="ORF">MVEN_00016400</name>
</gene>
<evidence type="ECO:0000313" key="2">
    <source>
        <dbReference type="EMBL" id="KAF7371609.1"/>
    </source>
</evidence>
<feature type="compositionally biased region" description="Basic and acidic residues" evidence="1">
    <location>
        <begin position="10"/>
        <end position="27"/>
    </location>
</feature>
<dbReference type="OrthoDB" id="10540817at2759"/>
<dbReference type="EMBL" id="JACAZI010000001">
    <property type="protein sequence ID" value="KAF7371609.1"/>
    <property type="molecule type" value="Genomic_DNA"/>
</dbReference>
<organism evidence="2 3">
    <name type="scientific">Mycena venus</name>
    <dbReference type="NCBI Taxonomy" id="2733690"/>
    <lineage>
        <taxon>Eukaryota</taxon>
        <taxon>Fungi</taxon>
        <taxon>Dikarya</taxon>
        <taxon>Basidiomycota</taxon>
        <taxon>Agaricomycotina</taxon>
        <taxon>Agaricomycetes</taxon>
        <taxon>Agaricomycetidae</taxon>
        <taxon>Agaricales</taxon>
        <taxon>Marasmiineae</taxon>
        <taxon>Mycenaceae</taxon>
        <taxon>Mycena</taxon>
    </lineage>
</organism>
<protein>
    <submittedName>
        <fullName evidence="2">Uncharacterized protein</fullName>
    </submittedName>
</protein>
<dbReference type="Proteomes" id="UP000620124">
    <property type="component" value="Unassembled WGS sequence"/>
</dbReference>
<sequence length="121" mass="14032">MIHLPSKGRKSTESRDPGNAEDVDRPKLHYAQDPTNQTRSGAADAHSRPDLRKPIDSLLKFVAELDCCGTRTGDRRQLACLWSRILQRNFQGQRELKVSLEWRLQSELPRRHLLVEYDRNI</sequence>
<evidence type="ECO:0000256" key="1">
    <source>
        <dbReference type="SAM" id="MobiDB-lite"/>
    </source>
</evidence>
<reference evidence="2" key="1">
    <citation type="submission" date="2020-05" db="EMBL/GenBank/DDBJ databases">
        <title>Mycena genomes resolve the evolution of fungal bioluminescence.</title>
        <authorList>
            <person name="Tsai I.J."/>
        </authorList>
    </citation>
    <scope>NUCLEOTIDE SEQUENCE</scope>
    <source>
        <strain evidence="2">CCC161011</strain>
    </source>
</reference>
<accession>A0A8H6Z606</accession>
<proteinExistence type="predicted"/>
<name>A0A8H6Z606_9AGAR</name>
<comment type="caution">
    <text evidence="2">The sequence shown here is derived from an EMBL/GenBank/DDBJ whole genome shotgun (WGS) entry which is preliminary data.</text>
</comment>
<keyword evidence="3" id="KW-1185">Reference proteome</keyword>
<dbReference type="AlphaFoldDB" id="A0A8H6Z606"/>